<keyword evidence="1 2" id="KW-0489">Methyltransferase</keyword>
<keyword evidence="3" id="KW-1185">Reference proteome</keyword>
<feature type="binding site" evidence="1">
    <location>
        <begin position="101"/>
        <end position="102"/>
    </location>
    <ligand>
        <name>S-adenosyl-L-methionine</name>
        <dbReference type="ChEBI" id="CHEBI:59789"/>
    </ligand>
</feature>
<dbReference type="EC" id="2.1.1.242" evidence="1"/>
<dbReference type="CDD" id="cd02440">
    <property type="entry name" value="AdoMet_MTases"/>
    <property type="match status" value="1"/>
</dbReference>
<dbReference type="RefSeq" id="WP_078235687.1">
    <property type="nucleotide sequence ID" value="NZ_MUYA01000001.1"/>
</dbReference>
<keyword evidence="1" id="KW-0963">Cytoplasm</keyword>
<protein>
    <recommendedName>
        <fullName evidence="1">Ribosomal RNA small subunit methyltransferase J</fullName>
        <ecNumber evidence="1">2.1.1.242</ecNumber>
    </recommendedName>
    <alternativeName>
        <fullName evidence="1">16S rRNA m2G1516 methyltransferase</fullName>
    </alternativeName>
    <alternativeName>
        <fullName evidence="1">rRNA (guanine-N(2)-)-methyltransferase</fullName>
    </alternativeName>
</protein>
<reference evidence="2 3" key="1">
    <citation type="submission" date="2017-02" db="EMBL/GenBank/DDBJ databases">
        <title>Draft genome sequence of Haemophilus paracuniculus CCUG 43573 type strain.</title>
        <authorList>
            <person name="Engstrom-Jakobsson H."/>
            <person name="Salva-Serra F."/>
            <person name="Thorell K."/>
            <person name="Gonzales-Siles L."/>
            <person name="Karlsson R."/>
            <person name="Boulund F."/>
            <person name="Engstrand L."/>
            <person name="Kristiansson E."/>
            <person name="Moore E."/>
        </authorList>
    </citation>
    <scope>NUCLEOTIDE SEQUENCE [LARGE SCALE GENOMIC DNA]</scope>
    <source>
        <strain evidence="2 3">CCUG 43573</strain>
    </source>
</reference>
<dbReference type="EMBL" id="MUYA01000001">
    <property type="protein sequence ID" value="OOS00794.1"/>
    <property type="molecule type" value="Genomic_DNA"/>
</dbReference>
<evidence type="ECO:0000313" key="3">
    <source>
        <dbReference type="Proteomes" id="UP000190867"/>
    </source>
</evidence>
<feature type="binding site" evidence="1">
    <location>
        <begin position="153"/>
        <end position="154"/>
    </location>
    <ligand>
        <name>S-adenosyl-L-methionine</name>
        <dbReference type="ChEBI" id="CHEBI:59789"/>
    </ligand>
</feature>
<keyword evidence="1" id="KW-0698">rRNA processing</keyword>
<sequence length="255" mass="28317">MSSIQLINESDNPEQFRAVCDKWQLIDDSSAILALVQTNHQLELRKLDEPKLGAIAVNFVDGTMAHRRKFGGGRGEAVAKAVGIKGDYLPSVIDATAGLGRDAFVLAAVGCKVTLVERNPVVSALLEDGLQRAYQDPEIGEFMRDRMILAPVSSILALDPDQFAADVVYFDPMFPHKQKSALVKKEMRVFQHLVGADLDADDFFDHAKALARKRVVVKRPDYAPFIAEQKPDFSQTTKNHRFDVYLSHLPNLQAD</sequence>
<comment type="catalytic activity">
    <reaction evidence="1">
        <text>guanosine(1516) in 16S rRNA + S-adenosyl-L-methionine = N(2)-methylguanosine(1516) in 16S rRNA + S-adenosyl-L-homocysteine + H(+)</text>
        <dbReference type="Rhea" id="RHEA:43220"/>
        <dbReference type="Rhea" id="RHEA-COMP:10412"/>
        <dbReference type="Rhea" id="RHEA-COMP:10413"/>
        <dbReference type="ChEBI" id="CHEBI:15378"/>
        <dbReference type="ChEBI" id="CHEBI:57856"/>
        <dbReference type="ChEBI" id="CHEBI:59789"/>
        <dbReference type="ChEBI" id="CHEBI:74269"/>
        <dbReference type="ChEBI" id="CHEBI:74481"/>
        <dbReference type="EC" id="2.1.1.242"/>
    </reaction>
</comment>
<keyword evidence="1 2" id="KW-0808">Transferase</keyword>
<name>A0A1T0AV81_9PAST</name>
<dbReference type="Gene3D" id="3.40.50.150">
    <property type="entry name" value="Vaccinia Virus protein VP39"/>
    <property type="match status" value="1"/>
</dbReference>
<dbReference type="GO" id="GO:0005737">
    <property type="term" value="C:cytoplasm"/>
    <property type="evidence" value="ECO:0007669"/>
    <property type="project" value="UniProtKB-SubCell"/>
</dbReference>
<keyword evidence="1" id="KW-0949">S-adenosyl-L-methionine</keyword>
<comment type="function">
    <text evidence="1">Specifically methylates the guanosine in position 1516 of 16S rRNA.</text>
</comment>
<dbReference type="GO" id="GO:0008990">
    <property type="term" value="F:rRNA (guanine-N2-)-methyltransferase activity"/>
    <property type="evidence" value="ECO:0007669"/>
    <property type="project" value="UniProtKB-UniRule"/>
</dbReference>
<dbReference type="InterPro" id="IPR029063">
    <property type="entry name" value="SAM-dependent_MTases_sf"/>
</dbReference>
<accession>A0A1T0AV81</accession>
<gene>
    <name evidence="1" type="primary">rsmJ</name>
    <name evidence="2" type="ORF">B0187_00390</name>
</gene>
<feature type="binding site" evidence="1">
    <location>
        <position position="171"/>
    </location>
    <ligand>
        <name>S-adenosyl-L-methionine</name>
        <dbReference type="ChEBI" id="CHEBI:59789"/>
    </ligand>
</feature>
<proteinExistence type="inferred from homology"/>
<dbReference type="PANTHER" id="PTHR36112:SF1">
    <property type="entry name" value="RIBOSOMAL RNA SMALL SUBUNIT METHYLTRANSFERASE J"/>
    <property type="match status" value="1"/>
</dbReference>
<comment type="caution">
    <text evidence="2">The sequence shown here is derived from an EMBL/GenBank/DDBJ whole genome shotgun (WGS) entry which is preliminary data.</text>
</comment>
<feature type="binding site" evidence="1">
    <location>
        <begin position="117"/>
        <end position="118"/>
    </location>
    <ligand>
        <name>S-adenosyl-L-methionine</name>
        <dbReference type="ChEBI" id="CHEBI:59789"/>
    </ligand>
</feature>
<dbReference type="SUPFAM" id="SSF53335">
    <property type="entry name" value="S-adenosyl-L-methionine-dependent methyltransferases"/>
    <property type="match status" value="1"/>
</dbReference>
<dbReference type="Proteomes" id="UP000190867">
    <property type="component" value="Unassembled WGS sequence"/>
</dbReference>
<comment type="subcellular location">
    <subcellularLocation>
        <location evidence="1">Cytoplasm</location>
    </subcellularLocation>
</comment>
<evidence type="ECO:0000256" key="1">
    <source>
        <dbReference type="HAMAP-Rule" id="MF_01523"/>
    </source>
</evidence>
<organism evidence="2 3">
    <name type="scientific">Haemophilus paracuniculus</name>
    <dbReference type="NCBI Taxonomy" id="734"/>
    <lineage>
        <taxon>Bacteria</taxon>
        <taxon>Pseudomonadati</taxon>
        <taxon>Pseudomonadota</taxon>
        <taxon>Gammaproteobacteria</taxon>
        <taxon>Pasteurellales</taxon>
        <taxon>Pasteurellaceae</taxon>
        <taxon>Haemophilus</taxon>
    </lineage>
</organism>
<dbReference type="Pfam" id="PF04445">
    <property type="entry name" value="SAM_MT"/>
    <property type="match status" value="1"/>
</dbReference>
<dbReference type="HAMAP" id="MF_01523">
    <property type="entry name" value="16SrRNA_methyltr_J"/>
    <property type="match status" value="1"/>
</dbReference>
<dbReference type="PANTHER" id="PTHR36112">
    <property type="entry name" value="RIBOSOMAL RNA SMALL SUBUNIT METHYLTRANSFERASE J"/>
    <property type="match status" value="1"/>
</dbReference>
<evidence type="ECO:0000313" key="2">
    <source>
        <dbReference type="EMBL" id="OOS00794.1"/>
    </source>
</evidence>
<dbReference type="InterPro" id="IPR007536">
    <property type="entry name" value="16SrRNA_methylTrfase_J"/>
</dbReference>
<comment type="similarity">
    <text evidence="1">Belongs to the methyltransferase superfamily. RsmJ family.</text>
</comment>
<dbReference type="AlphaFoldDB" id="A0A1T0AV81"/>
<dbReference type="Gene3D" id="3.40.1630.10">
    <property type="entry name" value="YhiQ-like domain"/>
    <property type="match status" value="1"/>
</dbReference>
<dbReference type="OrthoDB" id="3191794at2"/>
<dbReference type="STRING" id="734.B0187_00390"/>